<dbReference type="InterPro" id="IPR029058">
    <property type="entry name" value="AB_hydrolase_fold"/>
</dbReference>
<dbReference type="InterPro" id="IPR008391">
    <property type="entry name" value="AXE1_dom"/>
</dbReference>
<accession>A0ABN8FZ43</accession>
<keyword evidence="3" id="KW-1185">Reference proteome</keyword>
<proteinExistence type="predicted"/>
<protein>
    <submittedName>
        <fullName evidence="2">Cephalosporin-C deacetylase</fullName>
        <ecNumber evidence="2">3.1.1.41</ecNumber>
    </submittedName>
</protein>
<dbReference type="PANTHER" id="PTHR40111">
    <property type="entry name" value="CEPHALOSPORIN-C DEACETYLASE"/>
    <property type="match status" value="1"/>
</dbReference>
<dbReference type="InterPro" id="IPR039069">
    <property type="entry name" value="CE7"/>
</dbReference>
<evidence type="ECO:0000259" key="1">
    <source>
        <dbReference type="Pfam" id="PF05448"/>
    </source>
</evidence>
<dbReference type="Gene3D" id="3.40.50.1820">
    <property type="entry name" value="alpha/beta hydrolase"/>
    <property type="match status" value="1"/>
</dbReference>
<keyword evidence="2" id="KW-0378">Hydrolase</keyword>
<comment type="caution">
    <text evidence="2">The sequence shown here is derived from an EMBL/GenBank/DDBJ whole genome shotgun (WGS) entry which is preliminary data.</text>
</comment>
<name>A0ABN8FZ43_9BACL</name>
<gene>
    <name evidence="2" type="primary">axeA_1</name>
    <name evidence="2" type="ORF">PAECIP111892_01984</name>
</gene>
<dbReference type="GO" id="GO:0047739">
    <property type="term" value="F:cephalosporin-C deacetylase activity"/>
    <property type="evidence" value="ECO:0007669"/>
    <property type="project" value="UniProtKB-EC"/>
</dbReference>
<dbReference type="RefSeq" id="WP_236332330.1">
    <property type="nucleotide sequence ID" value="NZ_CAKMMG010000001.1"/>
</dbReference>
<feature type="domain" description="Acetyl xylan esterase" evidence="1">
    <location>
        <begin position="9"/>
        <end position="313"/>
    </location>
</feature>
<dbReference type="SUPFAM" id="SSF53474">
    <property type="entry name" value="alpha/beta-Hydrolases"/>
    <property type="match status" value="1"/>
</dbReference>
<dbReference type="Pfam" id="PF05448">
    <property type="entry name" value="AXE1"/>
    <property type="match status" value="1"/>
</dbReference>
<dbReference type="PANTHER" id="PTHR40111:SF1">
    <property type="entry name" value="CEPHALOSPORIN-C DEACETYLASE"/>
    <property type="match status" value="1"/>
</dbReference>
<dbReference type="EMBL" id="CAKMMG010000001">
    <property type="protein sequence ID" value="CAH1195206.1"/>
    <property type="molecule type" value="Genomic_DNA"/>
</dbReference>
<evidence type="ECO:0000313" key="3">
    <source>
        <dbReference type="Proteomes" id="UP000838324"/>
    </source>
</evidence>
<reference evidence="2" key="1">
    <citation type="submission" date="2022-01" db="EMBL/GenBank/DDBJ databases">
        <authorList>
            <person name="Criscuolo A."/>
        </authorList>
    </citation>
    <scope>NUCLEOTIDE SEQUENCE</scope>
    <source>
        <strain evidence="2">CIP111892</strain>
    </source>
</reference>
<evidence type="ECO:0000313" key="2">
    <source>
        <dbReference type="EMBL" id="CAH1195206.1"/>
    </source>
</evidence>
<dbReference type="Proteomes" id="UP000838324">
    <property type="component" value="Unassembled WGS sequence"/>
</dbReference>
<organism evidence="2 3">
    <name type="scientific">Paenibacillus auburnensis</name>
    <dbReference type="NCBI Taxonomy" id="2905649"/>
    <lineage>
        <taxon>Bacteria</taxon>
        <taxon>Bacillati</taxon>
        <taxon>Bacillota</taxon>
        <taxon>Bacilli</taxon>
        <taxon>Bacillales</taxon>
        <taxon>Paenibacillaceae</taxon>
        <taxon>Paenibacillus</taxon>
    </lineage>
</organism>
<sequence>MGYLEDVTKELFNYKPELTRQEDFDQFWKETISEARAVPLNSSRQKLTYPIEQVSVYEISFDGMDTTPVYGWYIVPDFMQKEKYPCLIHYHGFNGSRGEPSEFMHWVLMGFAVVSIDCREQGGRTGSRAPSSWGYSMNLASKGLRSKYEYYYRYQYMDCMKAIDFACAQPEVDPKRIVVEGGSQGGALTMAMAALDDRPAAALADVPSNSNLVRRIEGEHGAFAAVADYLRHHPEELDLVMNELSYFDTMNMASRITCKVLASVALKDETCPPEMYFATYNRIAGEKEINIYPFNAHEGGGAIQTEAKLKSLKQWFPEWFL</sequence>
<dbReference type="EC" id="3.1.1.41" evidence="2"/>